<protein>
    <submittedName>
        <fullName evidence="1">Uncharacterized protein</fullName>
    </submittedName>
</protein>
<evidence type="ECO:0000313" key="2">
    <source>
        <dbReference type="Proteomes" id="UP001281761"/>
    </source>
</evidence>
<comment type="caution">
    <text evidence="1">The sequence shown here is derived from an EMBL/GenBank/DDBJ whole genome shotgun (WGS) entry which is preliminary data.</text>
</comment>
<keyword evidence="2" id="KW-1185">Reference proteome</keyword>
<evidence type="ECO:0000313" key="1">
    <source>
        <dbReference type="EMBL" id="KAK2941168.1"/>
    </source>
</evidence>
<accession>A0ABQ9WNV0</accession>
<dbReference type="EMBL" id="JARBJD010000542">
    <property type="protein sequence ID" value="KAK2941168.1"/>
    <property type="molecule type" value="Genomic_DNA"/>
</dbReference>
<organism evidence="1 2">
    <name type="scientific">Blattamonas nauphoetae</name>
    <dbReference type="NCBI Taxonomy" id="2049346"/>
    <lineage>
        <taxon>Eukaryota</taxon>
        <taxon>Metamonada</taxon>
        <taxon>Preaxostyla</taxon>
        <taxon>Oxymonadida</taxon>
        <taxon>Blattamonas</taxon>
    </lineage>
</organism>
<reference evidence="1 2" key="1">
    <citation type="journal article" date="2022" name="bioRxiv">
        <title>Genomics of Preaxostyla Flagellates Illuminates Evolutionary Transitions and the Path Towards Mitochondrial Loss.</title>
        <authorList>
            <person name="Novak L.V.F."/>
            <person name="Treitli S.C."/>
            <person name="Pyrih J."/>
            <person name="Halakuc P."/>
            <person name="Pipaliya S.V."/>
            <person name="Vacek V."/>
            <person name="Brzon O."/>
            <person name="Soukal P."/>
            <person name="Eme L."/>
            <person name="Dacks J.B."/>
            <person name="Karnkowska A."/>
            <person name="Elias M."/>
            <person name="Hampl V."/>
        </authorList>
    </citation>
    <scope>NUCLEOTIDE SEQUENCE [LARGE SCALE GENOMIC DNA]</scope>
    <source>
        <strain evidence="1">NAU3</strain>
        <tissue evidence="1">Gut</tissue>
    </source>
</reference>
<gene>
    <name evidence="1" type="ORF">BLNAU_23933</name>
</gene>
<proteinExistence type="predicted"/>
<name>A0ABQ9WNV0_9EUKA</name>
<dbReference type="Proteomes" id="UP001281761">
    <property type="component" value="Unassembled WGS sequence"/>
</dbReference>
<sequence length="218" mass="25613">MELDDMIFPMEPALVQISRNRRLLSWTFEYNWTINFMSVTFNAGASHQPTMNFLCSSRIPTVFQSLCAEMENNETSQGVVFEIVNYVEYWEHFGDDYWDRGRILLQKQEQEGFGDWLEQTLLPALISRSDCPRQKASVSQMTSTIKYPTVSGPSPRFCLRHDRSGYRLVQFDELRNRQLICLRSVRNSTNRRIPPLHTSHWPRWLEEMASLFCILCDA</sequence>